<gene>
    <name evidence="2" type="ORF">B1B_17383</name>
    <name evidence="3" type="ORF">B2A_10790</name>
</gene>
<dbReference type="GO" id="GO:0004386">
    <property type="term" value="F:helicase activity"/>
    <property type="evidence" value="ECO:0007669"/>
    <property type="project" value="UniProtKB-KW"/>
</dbReference>
<evidence type="ECO:0000256" key="1">
    <source>
        <dbReference type="SAM" id="MobiDB-lite"/>
    </source>
</evidence>
<name>T0ZVA4_9ZZZZ</name>
<sequence length="143" mass="15591">GDLRTKVEDAQRLLFAAGRVAAVFQRPLGRAFADLGLRVQYGAREELLDLVRLRGIGRVRARMLYRAGFADREALRQAPLARVAHALGSPVLARSVLSQLGRREVATAEDLRLPPPPAPPPATPAGPRSKVRRLDEFPTDGTP</sequence>
<keyword evidence="2" id="KW-0067">ATP-binding</keyword>
<reference evidence="2" key="1">
    <citation type="submission" date="2013-08" db="EMBL/GenBank/DDBJ databases">
        <authorList>
            <person name="Mendez C."/>
            <person name="Richter M."/>
            <person name="Ferrer M."/>
            <person name="Sanchez J."/>
        </authorList>
    </citation>
    <scope>NUCLEOTIDE SEQUENCE</scope>
</reference>
<keyword evidence="2" id="KW-0347">Helicase</keyword>
<organism evidence="2">
    <name type="scientific">mine drainage metagenome</name>
    <dbReference type="NCBI Taxonomy" id="410659"/>
    <lineage>
        <taxon>unclassified sequences</taxon>
        <taxon>metagenomes</taxon>
        <taxon>ecological metagenomes</taxon>
    </lineage>
</organism>
<dbReference type="EMBL" id="AUZZ01007769">
    <property type="protein sequence ID" value="EQD41163.1"/>
    <property type="molecule type" value="Genomic_DNA"/>
</dbReference>
<comment type="caution">
    <text evidence="2">The sequence shown here is derived from an EMBL/GenBank/DDBJ whole genome shotgun (WGS) entry which is preliminary data.</text>
</comment>
<reference evidence="2" key="2">
    <citation type="journal article" date="2014" name="ISME J.">
        <title>Microbial stratification in low pH oxic and suboxic macroscopic growths along an acid mine drainage.</title>
        <authorList>
            <person name="Mendez-Garcia C."/>
            <person name="Mesa V."/>
            <person name="Sprenger R.R."/>
            <person name="Richter M."/>
            <person name="Diez M.S."/>
            <person name="Solano J."/>
            <person name="Bargiela R."/>
            <person name="Golyshina O.V."/>
            <person name="Manteca A."/>
            <person name="Ramos J.L."/>
            <person name="Gallego J.R."/>
            <person name="Llorente I."/>
            <person name="Martins Dos Santos V.A."/>
            <person name="Jensen O.N."/>
            <person name="Pelaez A.I."/>
            <person name="Sanchez J."/>
            <person name="Ferrer M."/>
        </authorList>
    </citation>
    <scope>NUCLEOTIDE SEQUENCE</scope>
</reference>
<feature type="compositionally biased region" description="Pro residues" evidence="1">
    <location>
        <begin position="113"/>
        <end position="124"/>
    </location>
</feature>
<dbReference type="EMBL" id="AUZY01011605">
    <property type="protein sequence ID" value="EQD33855.1"/>
    <property type="molecule type" value="Genomic_DNA"/>
</dbReference>
<feature type="region of interest" description="Disordered" evidence="1">
    <location>
        <begin position="108"/>
        <end position="143"/>
    </location>
</feature>
<keyword evidence="2" id="KW-0378">Hydrolase</keyword>
<evidence type="ECO:0000313" key="3">
    <source>
        <dbReference type="EMBL" id="EQD41163.1"/>
    </source>
</evidence>
<feature type="non-terminal residue" evidence="2">
    <location>
        <position position="1"/>
    </location>
</feature>
<protein>
    <submittedName>
        <fullName evidence="2">SKI2-family helicase</fullName>
    </submittedName>
</protein>
<accession>T0ZVA4</accession>
<dbReference type="SUPFAM" id="SSF158702">
    <property type="entry name" value="Sec63 N-terminal domain-like"/>
    <property type="match status" value="1"/>
</dbReference>
<keyword evidence="2" id="KW-0547">Nucleotide-binding</keyword>
<proteinExistence type="predicted"/>
<dbReference type="AlphaFoldDB" id="T0ZVA4"/>
<dbReference type="Gene3D" id="1.10.150.20">
    <property type="entry name" value="5' to 3' exonuclease, C-terminal subdomain"/>
    <property type="match status" value="1"/>
</dbReference>
<evidence type="ECO:0000313" key="2">
    <source>
        <dbReference type="EMBL" id="EQD33855.1"/>
    </source>
</evidence>